<protein>
    <submittedName>
        <fullName evidence="4">FHA domain-containing protein</fullName>
    </submittedName>
</protein>
<keyword evidence="1" id="KW-0597">Phosphoprotein</keyword>
<dbReference type="SUPFAM" id="SSF49879">
    <property type="entry name" value="SMAD/FHA domain"/>
    <property type="match status" value="1"/>
</dbReference>
<dbReference type="InterPro" id="IPR008984">
    <property type="entry name" value="SMAD_FHA_dom_sf"/>
</dbReference>
<dbReference type="RefSeq" id="WP_243557995.1">
    <property type="nucleotide sequence ID" value="NZ_CP094528.1"/>
</dbReference>
<proteinExistence type="predicted"/>
<feature type="domain" description="FHA" evidence="3">
    <location>
        <begin position="272"/>
        <end position="328"/>
    </location>
</feature>
<evidence type="ECO:0000313" key="4">
    <source>
        <dbReference type="EMBL" id="UOE45418.1"/>
    </source>
</evidence>
<evidence type="ECO:0000256" key="2">
    <source>
        <dbReference type="SAM" id="MobiDB-lite"/>
    </source>
</evidence>
<sequence>MMFGYRPGAGDWLAVVRGDAVLLLPRRDDAAIVELWAALGEADPYGAVLGRFARDGLESMPPFALVVGGAPGGARRVAVRTGCAVVADGRTIRATSETAWLEQTIEADVAWEAFGEGAGGGAGAGGSVWPIREAVVFAAGVRSAEETDAATGAQPSSPPQHTLKPEPEPEPDDAVEDSTIVIDRSALRRPGAAQQPAQAGPTAPQQIVPTSFGGEHDGATVVVSSPAELRREASAHLDRSAQPAAPPAAPQPAPAVRLRLPGGAVEPLAGDVVLGRSPSVNRAAGTRLPRLITLGAGDPDISRSHVRVGLEGGTVVVTDLHSRNGTNVLQPGRPPVKLRPGEPTPVLIGTVVDLGGGWSFAVEAG</sequence>
<dbReference type="EMBL" id="CP094528">
    <property type="protein sequence ID" value="UOE45418.1"/>
    <property type="molecule type" value="Genomic_DNA"/>
</dbReference>
<evidence type="ECO:0000256" key="1">
    <source>
        <dbReference type="ARBA" id="ARBA00022553"/>
    </source>
</evidence>
<dbReference type="InterPro" id="IPR000253">
    <property type="entry name" value="FHA_dom"/>
</dbReference>
<accession>A0ABY4C607</accession>
<evidence type="ECO:0000259" key="3">
    <source>
        <dbReference type="PROSITE" id="PS50006"/>
    </source>
</evidence>
<name>A0ABY4C607_9MICO</name>
<feature type="region of interest" description="Disordered" evidence="2">
    <location>
        <begin position="188"/>
        <end position="218"/>
    </location>
</feature>
<feature type="compositionally biased region" description="Pro residues" evidence="2">
    <location>
        <begin position="244"/>
        <end position="253"/>
    </location>
</feature>
<feature type="region of interest" description="Disordered" evidence="2">
    <location>
        <begin position="232"/>
        <end position="255"/>
    </location>
</feature>
<dbReference type="PROSITE" id="PS50006">
    <property type="entry name" value="FHA_DOMAIN"/>
    <property type="match status" value="1"/>
</dbReference>
<feature type="compositionally biased region" description="Low complexity" evidence="2">
    <location>
        <begin position="190"/>
        <end position="206"/>
    </location>
</feature>
<reference evidence="4 5" key="1">
    <citation type="submission" date="2022-03" db="EMBL/GenBank/DDBJ databases">
        <title>Mucilaginibacter sp. isolated from the gut of Protaetia brevitarsis seulensis larvae.</title>
        <authorList>
            <person name="Won M."/>
            <person name="Kim S.-J."/>
            <person name="Kwon S.-W."/>
        </authorList>
    </citation>
    <scope>NUCLEOTIDE SEQUENCE [LARGE SCALE GENOMIC DNA]</scope>
    <source>
        <strain evidence="4 5">CFWR-12</strain>
    </source>
</reference>
<dbReference type="Gene3D" id="2.60.200.20">
    <property type="match status" value="1"/>
</dbReference>
<dbReference type="Proteomes" id="UP000832097">
    <property type="component" value="Chromosome"/>
</dbReference>
<dbReference type="Pfam" id="PF00498">
    <property type="entry name" value="FHA"/>
    <property type="match status" value="1"/>
</dbReference>
<keyword evidence="5" id="KW-1185">Reference proteome</keyword>
<evidence type="ECO:0000313" key="5">
    <source>
        <dbReference type="Proteomes" id="UP000832097"/>
    </source>
</evidence>
<feature type="region of interest" description="Disordered" evidence="2">
    <location>
        <begin position="143"/>
        <end position="175"/>
    </location>
</feature>
<organism evidence="4 5">
    <name type="scientific">Agromyces larvae</name>
    <dbReference type="NCBI Taxonomy" id="2929802"/>
    <lineage>
        <taxon>Bacteria</taxon>
        <taxon>Bacillati</taxon>
        <taxon>Actinomycetota</taxon>
        <taxon>Actinomycetes</taxon>
        <taxon>Micrococcales</taxon>
        <taxon>Microbacteriaceae</taxon>
        <taxon>Agromyces</taxon>
    </lineage>
</organism>
<dbReference type="CDD" id="cd00060">
    <property type="entry name" value="FHA"/>
    <property type="match status" value="1"/>
</dbReference>
<gene>
    <name evidence="4" type="ORF">MTO99_06565</name>
</gene>